<dbReference type="PANTHER" id="PTHR43434:SF3">
    <property type="entry name" value="GMP_IMP NUCLEOTIDASE YRFG"/>
    <property type="match status" value="1"/>
</dbReference>
<name>A0ABX1THG7_9GAMM</name>
<dbReference type="Proteomes" id="UP000760480">
    <property type="component" value="Unassembled WGS sequence"/>
</dbReference>
<reference evidence="1 2" key="1">
    <citation type="submission" date="2019-03" db="EMBL/GenBank/DDBJ databases">
        <title>Metabolic reconstructions from genomes of highly enriched 'Candidatus Accumulibacter' and 'Candidatus Competibacter' bioreactor populations.</title>
        <authorList>
            <person name="Annavajhala M.K."/>
            <person name="Welles L."/>
            <person name="Abbas B."/>
            <person name="Sorokin D."/>
            <person name="Park H."/>
            <person name="Van Loosdrecht M."/>
            <person name="Chandran K."/>
        </authorList>
    </citation>
    <scope>NUCLEOTIDE SEQUENCE [LARGE SCALE GENOMIC DNA]</scope>
    <source>
        <strain evidence="1 2">SBR_G</strain>
    </source>
</reference>
<proteinExistence type="predicted"/>
<dbReference type="InterPro" id="IPR023214">
    <property type="entry name" value="HAD_sf"/>
</dbReference>
<evidence type="ECO:0000313" key="2">
    <source>
        <dbReference type="Proteomes" id="UP000760480"/>
    </source>
</evidence>
<gene>
    <name evidence="1" type="ORF">E4P82_02350</name>
</gene>
<dbReference type="InterPro" id="IPR036412">
    <property type="entry name" value="HAD-like_sf"/>
</dbReference>
<dbReference type="NCBIfam" id="TIGR01509">
    <property type="entry name" value="HAD-SF-IA-v3"/>
    <property type="match status" value="1"/>
</dbReference>
<comment type="caution">
    <text evidence="1">The sequence shown here is derived from an EMBL/GenBank/DDBJ whole genome shotgun (WGS) entry which is preliminary data.</text>
</comment>
<dbReference type="InterPro" id="IPR050155">
    <property type="entry name" value="HAD-like_hydrolase_sf"/>
</dbReference>
<dbReference type="InterPro" id="IPR006439">
    <property type="entry name" value="HAD-SF_hydro_IA"/>
</dbReference>
<dbReference type="GO" id="GO:0008253">
    <property type="term" value="F:5'-nucleotidase activity"/>
    <property type="evidence" value="ECO:0007669"/>
    <property type="project" value="UniProtKB-EC"/>
</dbReference>
<dbReference type="SFLD" id="SFLDS00003">
    <property type="entry name" value="Haloacid_Dehalogenase"/>
    <property type="match status" value="1"/>
</dbReference>
<dbReference type="PANTHER" id="PTHR43434">
    <property type="entry name" value="PHOSPHOGLYCOLATE PHOSPHATASE"/>
    <property type="match status" value="1"/>
</dbReference>
<protein>
    <submittedName>
        <fullName evidence="1">GMP/IMP nucleotidase</fullName>
        <ecNumber evidence="1">3.1.3.5</ecNumber>
    </submittedName>
</protein>
<dbReference type="SFLD" id="SFLDG01129">
    <property type="entry name" value="C1.5:_HAD__Beta-PGM__Phosphata"/>
    <property type="match status" value="1"/>
</dbReference>
<organism evidence="1 2">
    <name type="scientific">Candidatus Competibacter phosphatis</name>
    <dbReference type="NCBI Taxonomy" id="221280"/>
    <lineage>
        <taxon>Bacteria</taxon>
        <taxon>Pseudomonadati</taxon>
        <taxon>Pseudomonadota</taxon>
        <taxon>Gammaproteobacteria</taxon>
        <taxon>Candidatus Competibacteraceae</taxon>
        <taxon>Candidatus Competibacter</taxon>
    </lineage>
</organism>
<dbReference type="CDD" id="cd01427">
    <property type="entry name" value="HAD_like"/>
    <property type="match status" value="1"/>
</dbReference>
<accession>A0ABX1THG7</accession>
<dbReference type="RefSeq" id="WP_169247393.1">
    <property type="nucleotide sequence ID" value="NZ_SPMZ01000008.1"/>
</dbReference>
<dbReference type="NCBIfam" id="NF011564">
    <property type="entry name" value="PRK14988.1"/>
    <property type="match status" value="1"/>
</dbReference>
<dbReference type="SUPFAM" id="SSF56784">
    <property type="entry name" value="HAD-like"/>
    <property type="match status" value="1"/>
</dbReference>
<sequence>MTMRLIWSRIQTVLLDMDGTLLDLRFDNHFWRELVPVRYAERHGLPLARARAEVAARTRLVEGTLAWYCLDHWSRELALDIATLKREIAHLIAVHPHVVEFLNALRVAGKRVVLVTNAHPRSLALKMEKTRLAGYFDVIVCAHDLGLVKEQPEFWPRLREVEPFDPETTLLVDDNLAILRTARAQGIAYLVSVLRPDSADPPKPSGEFPAIHDFSGLLPVSDRTGSEADAKIECNWFQ</sequence>
<dbReference type="Gene3D" id="3.40.50.1000">
    <property type="entry name" value="HAD superfamily/HAD-like"/>
    <property type="match status" value="1"/>
</dbReference>
<dbReference type="EMBL" id="SPMZ01000008">
    <property type="protein sequence ID" value="NMQ18137.1"/>
    <property type="molecule type" value="Genomic_DNA"/>
</dbReference>
<dbReference type="EC" id="3.1.3.5" evidence="1"/>
<keyword evidence="2" id="KW-1185">Reference proteome</keyword>
<dbReference type="Pfam" id="PF00702">
    <property type="entry name" value="Hydrolase"/>
    <property type="match status" value="1"/>
</dbReference>
<evidence type="ECO:0000313" key="1">
    <source>
        <dbReference type="EMBL" id="NMQ18137.1"/>
    </source>
</evidence>
<keyword evidence="1" id="KW-0378">Hydrolase</keyword>